<dbReference type="KEGG" id="tng:GSTEN00007685G001"/>
<reference evidence="2" key="2">
    <citation type="submission" date="2004-02" db="EMBL/GenBank/DDBJ databases">
        <authorList>
            <consortium name="Genoscope"/>
            <consortium name="Whitehead Institute Centre for Genome Research"/>
        </authorList>
    </citation>
    <scope>NUCLEOTIDE SEQUENCE</scope>
</reference>
<organism evidence="2">
    <name type="scientific">Tetraodon nigroviridis</name>
    <name type="common">Spotted green pufferfish</name>
    <name type="synonym">Chelonodon nigroviridis</name>
    <dbReference type="NCBI Taxonomy" id="99883"/>
    <lineage>
        <taxon>Eukaryota</taxon>
        <taxon>Metazoa</taxon>
        <taxon>Chordata</taxon>
        <taxon>Craniata</taxon>
        <taxon>Vertebrata</taxon>
        <taxon>Euteleostomi</taxon>
        <taxon>Actinopterygii</taxon>
        <taxon>Neopterygii</taxon>
        <taxon>Teleostei</taxon>
        <taxon>Neoteleostei</taxon>
        <taxon>Acanthomorphata</taxon>
        <taxon>Eupercaria</taxon>
        <taxon>Tetraodontiformes</taxon>
        <taxon>Tetradontoidea</taxon>
        <taxon>Tetraodontidae</taxon>
        <taxon>Tetraodon</taxon>
    </lineage>
</organism>
<sequence>KILTGNNHSVQNFGWDNVNIEHRARCWLCTCRRAELWPSPPPRYHLSLRLQAVPVCILAKSSSRVQGAKWRRVQSPSPPPKLSQELGTRPPGLIAFVMANYKRYKGKIN</sequence>
<comment type="caution">
    <text evidence="2">The sequence shown here is derived from an EMBL/GenBank/DDBJ whole genome shotgun (WGS) entry which is preliminary data.</text>
</comment>
<dbReference type="AlphaFoldDB" id="Q4T3Q6"/>
<gene>
    <name evidence="2" type="ORF">GSTENG00007685001</name>
</gene>
<evidence type="ECO:0000313" key="2">
    <source>
        <dbReference type="EMBL" id="CAF92476.1"/>
    </source>
</evidence>
<accession>Q4T3Q6</accession>
<protein>
    <submittedName>
        <fullName evidence="2">(spotted green pufferfish) hypothetical protein</fullName>
    </submittedName>
</protein>
<feature type="region of interest" description="Disordered" evidence="1">
    <location>
        <begin position="68"/>
        <end position="87"/>
    </location>
</feature>
<evidence type="ECO:0000256" key="1">
    <source>
        <dbReference type="SAM" id="MobiDB-lite"/>
    </source>
</evidence>
<dbReference type="EMBL" id="CAAE01009943">
    <property type="protein sequence ID" value="CAF92476.1"/>
    <property type="molecule type" value="Genomic_DNA"/>
</dbReference>
<feature type="non-terminal residue" evidence="2">
    <location>
        <position position="1"/>
    </location>
</feature>
<reference evidence="2" key="1">
    <citation type="journal article" date="2004" name="Nature">
        <title>Genome duplication in the teleost fish Tetraodon nigroviridis reveals the early vertebrate proto-karyotype.</title>
        <authorList>
            <person name="Jaillon O."/>
            <person name="Aury J.-M."/>
            <person name="Brunet F."/>
            <person name="Petit J.-L."/>
            <person name="Stange-Thomann N."/>
            <person name="Mauceli E."/>
            <person name="Bouneau L."/>
            <person name="Fischer C."/>
            <person name="Ozouf-Costaz C."/>
            <person name="Bernot A."/>
            <person name="Nicaud S."/>
            <person name="Jaffe D."/>
            <person name="Fisher S."/>
            <person name="Lutfalla G."/>
            <person name="Dossat C."/>
            <person name="Segurens B."/>
            <person name="Dasilva C."/>
            <person name="Salanoubat M."/>
            <person name="Levy M."/>
            <person name="Boudet N."/>
            <person name="Castellano S."/>
            <person name="Anthouard V."/>
            <person name="Jubin C."/>
            <person name="Castelli V."/>
            <person name="Katinka M."/>
            <person name="Vacherie B."/>
            <person name="Biemont C."/>
            <person name="Skalli Z."/>
            <person name="Cattolico L."/>
            <person name="Poulain J."/>
            <person name="De Berardinis V."/>
            <person name="Cruaud C."/>
            <person name="Duprat S."/>
            <person name="Brottier P."/>
            <person name="Coutanceau J.-P."/>
            <person name="Gouzy J."/>
            <person name="Parra G."/>
            <person name="Lardier G."/>
            <person name="Chapple C."/>
            <person name="McKernan K.J."/>
            <person name="McEwan P."/>
            <person name="Bosak S."/>
            <person name="Kellis M."/>
            <person name="Volff J.-N."/>
            <person name="Guigo R."/>
            <person name="Zody M.C."/>
            <person name="Mesirov J."/>
            <person name="Lindblad-Toh K."/>
            <person name="Birren B."/>
            <person name="Nusbaum C."/>
            <person name="Kahn D."/>
            <person name="Robinson-Rechavi M."/>
            <person name="Laudet V."/>
            <person name="Schachter V."/>
            <person name="Quetier F."/>
            <person name="Saurin W."/>
            <person name="Scarpelli C."/>
            <person name="Wincker P."/>
            <person name="Lander E.S."/>
            <person name="Weissenbach J."/>
            <person name="Roest Crollius H."/>
        </authorList>
    </citation>
    <scope>NUCLEOTIDE SEQUENCE [LARGE SCALE GENOMIC DNA]</scope>
</reference>
<proteinExistence type="predicted"/>
<name>Q4T3Q6_TETNG</name>